<dbReference type="EMBL" id="CP002467">
    <property type="protein sequence ID" value="ADV82990.1"/>
    <property type="molecule type" value="Genomic_DNA"/>
</dbReference>
<protein>
    <submittedName>
        <fullName evidence="2">Transcriptional regulator, PadR-like family</fullName>
    </submittedName>
</protein>
<proteinExistence type="predicted"/>
<dbReference type="PANTHER" id="PTHR33169:SF14">
    <property type="entry name" value="TRANSCRIPTIONAL REGULATOR RV3488"/>
    <property type="match status" value="1"/>
</dbReference>
<dbReference type="PANTHER" id="PTHR33169">
    <property type="entry name" value="PADR-FAMILY TRANSCRIPTIONAL REGULATOR"/>
    <property type="match status" value="1"/>
</dbReference>
<dbReference type="InterPro" id="IPR036390">
    <property type="entry name" value="WH_DNA-bd_sf"/>
</dbReference>
<evidence type="ECO:0000259" key="1">
    <source>
        <dbReference type="Pfam" id="PF03551"/>
    </source>
</evidence>
<evidence type="ECO:0000313" key="3">
    <source>
        <dbReference type="Proteomes" id="UP000006844"/>
    </source>
</evidence>
<dbReference type="InterPro" id="IPR052509">
    <property type="entry name" value="Metal_resp_DNA-bind_regulator"/>
</dbReference>
<gene>
    <name evidence="2" type="ordered locus">AciPR4_2188</name>
</gene>
<name>E8V8L1_TERSS</name>
<dbReference type="STRING" id="401053.AciPR4_2188"/>
<dbReference type="InterPro" id="IPR036388">
    <property type="entry name" value="WH-like_DNA-bd_sf"/>
</dbReference>
<dbReference type="InterPro" id="IPR005149">
    <property type="entry name" value="Tscrpt_reg_PadR_N"/>
</dbReference>
<dbReference type="AlphaFoldDB" id="E8V8L1"/>
<evidence type="ECO:0000313" key="2">
    <source>
        <dbReference type="EMBL" id="ADV82990.1"/>
    </source>
</evidence>
<dbReference type="SUPFAM" id="SSF46785">
    <property type="entry name" value="Winged helix' DNA-binding domain"/>
    <property type="match status" value="1"/>
</dbReference>
<dbReference type="HOGENOM" id="CLU_063440_3_3_0"/>
<dbReference type="Gene3D" id="1.10.10.10">
    <property type="entry name" value="Winged helix-like DNA-binding domain superfamily/Winged helix DNA-binding domain"/>
    <property type="match status" value="1"/>
</dbReference>
<organism evidence="2 3">
    <name type="scientific">Terriglobus saanensis (strain ATCC BAA-1853 / DSM 23119 / SP1PR4)</name>
    <dbReference type="NCBI Taxonomy" id="401053"/>
    <lineage>
        <taxon>Bacteria</taxon>
        <taxon>Pseudomonadati</taxon>
        <taxon>Acidobacteriota</taxon>
        <taxon>Terriglobia</taxon>
        <taxon>Terriglobales</taxon>
        <taxon>Acidobacteriaceae</taxon>
        <taxon>Terriglobus</taxon>
    </lineage>
</organism>
<dbReference type="NCBIfam" id="TIGR03433">
    <property type="entry name" value="padR_acidobact"/>
    <property type="match status" value="1"/>
</dbReference>
<dbReference type="eggNOG" id="COG1695">
    <property type="taxonomic scope" value="Bacteria"/>
</dbReference>
<dbReference type="OrthoDB" id="129273at2"/>
<keyword evidence="3" id="KW-1185">Reference proteome</keyword>
<accession>E8V8L1</accession>
<dbReference type="KEGG" id="tsa:AciPR4_2188"/>
<dbReference type="Pfam" id="PF03551">
    <property type="entry name" value="PadR"/>
    <property type="match status" value="1"/>
</dbReference>
<feature type="domain" description="Transcription regulator PadR N-terminal" evidence="1">
    <location>
        <begin position="20"/>
        <end position="92"/>
    </location>
</feature>
<reference evidence="2 3" key="1">
    <citation type="journal article" date="2012" name="Stand. Genomic Sci.">
        <title>Complete genome sequence of Terriglobus saanensis type strain SP1PR4(T), an Acidobacteria from tundra soil.</title>
        <authorList>
            <person name="Rawat S.R."/>
            <person name="Mannisto M.K."/>
            <person name="Starovoytov V."/>
            <person name="Goodwin L."/>
            <person name="Nolan M."/>
            <person name="Hauser L."/>
            <person name="Land M."/>
            <person name="Davenport K.W."/>
            <person name="Woyke T."/>
            <person name="Haggblom M.M."/>
        </authorList>
    </citation>
    <scope>NUCLEOTIDE SEQUENCE</scope>
    <source>
        <strain evidence="3">ATCC BAA-1853 / DSM 23119 / SP1PR4</strain>
    </source>
</reference>
<dbReference type="Proteomes" id="UP000006844">
    <property type="component" value="Chromosome"/>
</dbReference>
<sequence>MVAGMAKKQELLPGTLHLLILKTLSREPMHGYGIALSIKRITDDVLTVEEGSLYPALQRLLLQGWVKAEWKMTETNRRARYYTLTPTGAKQLGVELSQFQQMIAAIGRVLQDA</sequence>
<dbReference type="InterPro" id="IPR017799">
    <property type="entry name" value="Tscrpt_reg_PadR_acidobac-type"/>
</dbReference>